<feature type="domain" description="PucR C-terminal helix-turn-helix" evidence="2">
    <location>
        <begin position="323"/>
        <end position="378"/>
    </location>
</feature>
<feature type="domain" description="Purine catabolism PurC-like" evidence="1">
    <location>
        <begin position="8"/>
        <end position="127"/>
    </location>
</feature>
<dbReference type="RefSeq" id="WP_169298599.1">
    <property type="nucleotide sequence ID" value="NZ_JABBNI010000029.1"/>
</dbReference>
<dbReference type="InterPro" id="IPR042070">
    <property type="entry name" value="PucR_C-HTH_sf"/>
</dbReference>
<evidence type="ECO:0000313" key="4">
    <source>
        <dbReference type="Proteomes" id="UP000537131"/>
    </source>
</evidence>
<dbReference type="PANTHER" id="PTHR33744:SF1">
    <property type="entry name" value="DNA-BINDING TRANSCRIPTIONAL ACTIVATOR ADER"/>
    <property type="match status" value="1"/>
</dbReference>
<dbReference type="AlphaFoldDB" id="A0A7Y0EIZ6"/>
<dbReference type="InterPro" id="IPR051448">
    <property type="entry name" value="CdaR-like_regulators"/>
</dbReference>
<comment type="caution">
    <text evidence="3">The sequence shown here is derived from an EMBL/GenBank/DDBJ whole genome shotgun (WGS) entry which is preliminary data.</text>
</comment>
<dbReference type="Pfam" id="PF13556">
    <property type="entry name" value="HTH_30"/>
    <property type="match status" value="1"/>
</dbReference>
<dbReference type="EMBL" id="JABBNI010000029">
    <property type="protein sequence ID" value="NMM64002.1"/>
    <property type="molecule type" value="Genomic_DNA"/>
</dbReference>
<evidence type="ECO:0000259" key="1">
    <source>
        <dbReference type="Pfam" id="PF07905"/>
    </source>
</evidence>
<protein>
    <submittedName>
        <fullName evidence="3">PucR family transcriptional regulator</fullName>
    </submittedName>
</protein>
<keyword evidence="4" id="KW-1185">Reference proteome</keyword>
<evidence type="ECO:0000259" key="2">
    <source>
        <dbReference type="Pfam" id="PF13556"/>
    </source>
</evidence>
<accession>A0A7Y0EIZ6</accession>
<name>A0A7Y0EIZ6_9CLOT</name>
<dbReference type="InterPro" id="IPR025736">
    <property type="entry name" value="PucR_C-HTH_dom"/>
</dbReference>
<dbReference type="InterPro" id="IPR012914">
    <property type="entry name" value="PucR_dom"/>
</dbReference>
<sequence>MSICISEAMKLESFKNFKLLSGKNGLYNLIEKIGILDYEYADDNKGKFEKGDFVISSFLFAKNDVNLFYQAVKNLINEGVSGLGIKNIYFKEIPDEIIEYASERSFPIFIFDSICFEDIITEVMNSIRAVDYYERIESKIDMIIKKNISKSLKRELAYELNNLFKENIITAYCRERKHKDNVNIMRLLKISKDTELINEETSFFKYKHGIIIISTCENAADKRNLLITIESIIRNVGITECEYNIGISNYYLSLDELDKAINESLYAVRVSEISKNKTLFKDMGIYKVIVPFLNEIWLKDFCTNIISDLKSYDEKCNTEIFGTAVKYIENQGNIKKTAKNLCQHENTIRYRINKMKEILGMEKLNGDFYEQLSFAIKINNLLKDIL</sequence>
<organism evidence="3 4">
    <name type="scientific">Clostridium muellerianum</name>
    <dbReference type="NCBI Taxonomy" id="2716538"/>
    <lineage>
        <taxon>Bacteria</taxon>
        <taxon>Bacillati</taxon>
        <taxon>Bacillota</taxon>
        <taxon>Clostridia</taxon>
        <taxon>Eubacteriales</taxon>
        <taxon>Clostridiaceae</taxon>
        <taxon>Clostridium</taxon>
    </lineage>
</organism>
<reference evidence="3 4" key="2">
    <citation type="submission" date="2020-06" db="EMBL/GenBank/DDBJ databases">
        <title>Complete Genome Sequence of Clostridium muelleri sp. nov. P21T, an Acid-Alcohol Producing Acetogen Isolated from Old Hay.</title>
        <authorList>
            <person name="Duncan K.E."/>
            <person name="Tanner R.S."/>
        </authorList>
    </citation>
    <scope>NUCLEOTIDE SEQUENCE [LARGE SCALE GENOMIC DNA]</scope>
    <source>
        <strain evidence="3 4">P21</strain>
    </source>
</reference>
<dbReference type="PANTHER" id="PTHR33744">
    <property type="entry name" value="CARBOHYDRATE DIACID REGULATOR"/>
    <property type="match status" value="1"/>
</dbReference>
<gene>
    <name evidence="3" type="ORF">HBE96_15235</name>
</gene>
<dbReference type="Pfam" id="PF07905">
    <property type="entry name" value="PucR"/>
    <property type="match status" value="1"/>
</dbReference>
<dbReference type="Proteomes" id="UP000537131">
    <property type="component" value="Unassembled WGS sequence"/>
</dbReference>
<reference evidence="3 4" key="1">
    <citation type="submission" date="2020-04" db="EMBL/GenBank/DDBJ databases">
        <authorList>
            <person name="Doyle D.A."/>
        </authorList>
    </citation>
    <scope>NUCLEOTIDE SEQUENCE [LARGE SCALE GENOMIC DNA]</scope>
    <source>
        <strain evidence="3 4">P21</strain>
    </source>
</reference>
<proteinExistence type="predicted"/>
<dbReference type="Gene3D" id="1.10.10.2840">
    <property type="entry name" value="PucR C-terminal helix-turn-helix domain"/>
    <property type="match status" value="1"/>
</dbReference>
<evidence type="ECO:0000313" key="3">
    <source>
        <dbReference type="EMBL" id="NMM64002.1"/>
    </source>
</evidence>